<evidence type="ECO:0000256" key="1">
    <source>
        <dbReference type="SAM" id="MobiDB-lite"/>
    </source>
</evidence>
<reference evidence="2 3" key="1">
    <citation type="submission" date="2023-05" db="EMBL/GenBank/DDBJ databases">
        <title>A 100% complete, gapless, phased diploid assembly of the Scenedesmus obliquus UTEX 3031 genome.</title>
        <authorList>
            <person name="Biondi T.C."/>
            <person name="Hanschen E.R."/>
            <person name="Kwon T."/>
            <person name="Eng W."/>
            <person name="Kruse C.P.S."/>
            <person name="Koehler S.I."/>
            <person name="Kunde Y."/>
            <person name="Gleasner C.D."/>
            <person name="You Mak K.T."/>
            <person name="Polle J."/>
            <person name="Hovde B.T."/>
            <person name="Starkenburg S.R."/>
        </authorList>
    </citation>
    <scope>NUCLEOTIDE SEQUENCE [LARGE SCALE GENOMIC DNA]</scope>
    <source>
        <strain evidence="2 3">DOE0152z</strain>
    </source>
</reference>
<dbReference type="Proteomes" id="UP001244341">
    <property type="component" value="Chromosome 1b"/>
</dbReference>
<gene>
    <name evidence="2" type="ORF">OEZ85_008270</name>
</gene>
<feature type="region of interest" description="Disordered" evidence="1">
    <location>
        <begin position="99"/>
        <end position="163"/>
    </location>
</feature>
<feature type="compositionally biased region" description="Low complexity" evidence="1">
    <location>
        <begin position="251"/>
        <end position="260"/>
    </location>
</feature>
<keyword evidence="3" id="KW-1185">Reference proteome</keyword>
<feature type="region of interest" description="Disordered" evidence="1">
    <location>
        <begin position="350"/>
        <end position="369"/>
    </location>
</feature>
<feature type="region of interest" description="Disordered" evidence="1">
    <location>
        <begin position="1"/>
        <end position="86"/>
    </location>
</feature>
<proteinExistence type="predicted"/>
<evidence type="ECO:0000313" key="3">
    <source>
        <dbReference type="Proteomes" id="UP001244341"/>
    </source>
</evidence>
<sequence>MQASRVGRVAALSPDTPGPGHYRPQHGPTDKHLPAAHIVPAASGRPISPGRSAAAAAAAVAQEQQPPEPHRHTLQQHRASTDLPTSAAAAAGTITLLATRGSATGTPRTEEGDAGSPLGLQPHRVHARQPPRKGTSSFQAVSREQLQRQQRPASAGAAGGPGGAAADYFREGYDSLTRPRSSRGPVAVFDKQLPRPASAAMLECSSPAALGPGAYHRSGQLRASYTGADVPAGHVISSGGGALEFDKYCSRPGSSPAAAASDDDGGGGLLQGATAADWPGLWGWAAAADGCPHQTGHLTGTFTCAAAGAGQQQAAETDWQQQQQQQQQQHREDLLQPGTELAYEPNPEVLGHMHKTPAWSMPPNRTATSEKWAQAAMKAGLQ</sequence>
<feature type="region of interest" description="Disordered" evidence="1">
    <location>
        <begin position="251"/>
        <end position="272"/>
    </location>
</feature>
<accession>A0ABY8TIC9</accession>
<organism evidence="2 3">
    <name type="scientific">Tetradesmus obliquus</name>
    <name type="common">Green alga</name>
    <name type="synonym">Acutodesmus obliquus</name>
    <dbReference type="NCBI Taxonomy" id="3088"/>
    <lineage>
        <taxon>Eukaryota</taxon>
        <taxon>Viridiplantae</taxon>
        <taxon>Chlorophyta</taxon>
        <taxon>core chlorophytes</taxon>
        <taxon>Chlorophyceae</taxon>
        <taxon>CS clade</taxon>
        <taxon>Sphaeropleales</taxon>
        <taxon>Scenedesmaceae</taxon>
        <taxon>Tetradesmus</taxon>
    </lineage>
</organism>
<feature type="compositionally biased region" description="Polar residues" evidence="1">
    <location>
        <begin position="134"/>
        <end position="151"/>
    </location>
</feature>
<name>A0ABY8TIC9_TETOB</name>
<dbReference type="EMBL" id="CP126208">
    <property type="protein sequence ID" value="WIA08849.1"/>
    <property type="molecule type" value="Genomic_DNA"/>
</dbReference>
<protein>
    <submittedName>
        <fullName evidence="2">Uncharacterized protein</fullName>
    </submittedName>
</protein>
<evidence type="ECO:0000313" key="2">
    <source>
        <dbReference type="EMBL" id="WIA08849.1"/>
    </source>
</evidence>